<dbReference type="Gene3D" id="3.90.350.10">
    <property type="entry name" value="Transposase Inhibitor Protein From Tn5, Chain A, domain 1"/>
    <property type="match status" value="1"/>
</dbReference>
<dbReference type="GeneID" id="49634719"/>
<evidence type="ECO:0000313" key="6">
    <source>
        <dbReference type="EMBL" id="SSY94134.1"/>
    </source>
</evidence>
<dbReference type="RefSeq" id="WP_005704768.1">
    <property type="nucleotide sequence ID" value="NZ_LS483485.1"/>
</dbReference>
<dbReference type="GO" id="GO:0006313">
    <property type="term" value="P:DNA transposition"/>
    <property type="evidence" value="ECO:0007669"/>
    <property type="project" value="InterPro"/>
</dbReference>
<dbReference type="PANTHER" id="PTHR33258:SF1">
    <property type="entry name" value="TRANSPOSASE INSL FOR INSERTION SEQUENCE ELEMENT IS186A-RELATED"/>
    <property type="match status" value="1"/>
</dbReference>
<dbReference type="InterPro" id="IPR047952">
    <property type="entry name" value="Transpos_IS4"/>
</dbReference>
<dbReference type="Pfam" id="PF01609">
    <property type="entry name" value="DDE_Tnp_1"/>
    <property type="match status" value="1"/>
</dbReference>
<evidence type="ECO:0000313" key="7">
    <source>
        <dbReference type="EMBL" id="SSY94639.1"/>
    </source>
</evidence>
<gene>
    <name evidence="6" type="ORF">NCTC5908_00721</name>
    <name evidence="7" type="ORF">NCTC5908_00953</name>
</gene>
<comment type="similarity">
    <text evidence="1">Belongs to the transposase 11 family.</text>
</comment>
<sequence>MKLREILSYIPKEQLRMFALEYQVDRQVKKLSGEVMFYLLLFSSLNVRHNSLRTLEQFYSSPTFTGLFDKPIKHAKYNSIGDRLRTINADYFKAIFESVLSRYSDSYLKPKDNIIAFDSTIVTLSSKLLKTGMKVGSYQGVNGIKFSVAFSSVPVKSKLFTQRVYSSEDVALKELIVECPLSRDNILLFDMGIQSRNTFDEFTDKHFTFVTRIREIARYRVMSENPVEIRETASMVIQSDYNVRLFNKENKETRHIFRLIIARLKEKDEEIYFLTNHADYSATEIAELYKRRWEIEVFFKFIKQHLDFSHLLSRNENGMKVEMYMTLITAILLIVYKKENGLSGYKMAKLKLAIEIESLLIKEIVLICGGDPSGVDRLWVPS</sequence>
<evidence type="ECO:0000256" key="1">
    <source>
        <dbReference type="ARBA" id="ARBA00010075"/>
    </source>
</evidence>
<protein>
    <submittedName>
        <fullName evidence="6">Transposase</fullName>
    </submittedName>
</protein>
<name>A0A336N5S0_AGGAP</name>
<keyword evidence="2" id="KW-0815">Transposition</keyword>
<keyword evidence="4" id="KW-0233">DNA recombination</keyword>
<dbReference type="GO" id="GO:0004803">
    <property type="term" value="F:transposase activity"/>
    <property type="evidence" value="ECO:0007669"/>
    <property type="project" value="InterPro"/>
</dbReference>
<dbReference type="AlphaFoldDB" id="A0A336N5S0"/>
<evidence type="ECO:0000259" key="5">
    <source>
        <dbReference type="Pfam" id="PF01609"/>
    </source>
</evidence>
<dbReference type="InterPro" id="IPR012337">
    <property type="entry name" value="RNaseH-like_sf"/>
</dbReference>
<dbReference type="InterPro" id="IPR002559">
    <property type="entry name" value="Transposase_11"/>
</dbReference>
<dbReference type="EMBL" id="UFSP01000001">
    <property type="protein sequence ID" value="SSY94134.1"/>
    <property type="molecule type" value="Genomic_DNA"/>
</dbReference>
<dbReference type="EMBL" id="UFSP01000001">
    <property type="protein sequence ID" value="SSY94639.1"/>
    <property type="molecule type" value="Genomic_DNA"/>
</dbReference>
<dbReference type="NCBIfam" id="NF033592">
    <property type="entry name" value="transpos_IS4_1"/>
    <property type="match status" value="1"/>
</dbReference>
<evidence type="ECO:0000313" key="8">
    <source>
        <dbReference type="Proteomes" id="UP000253728"/>
    </source>
</evidence>
<reference evidence="6 8" key="1">
    <citation type="submission" date="2018-06" db="EMBL/GenBank/DDBJ databases">
        <authorList>
            <consortium name="Pathogen Informatics"/>
            <person name="Doyle S."/>
        </authorList>
    </citation>
    <scope>NUCLEOTIDE SEQUENCE [LARGE SCALE GENOMIC DNA]</scope>
    <source>
        <strain evidence="6 8">NCTC5908</strain>
    </source>
</reference>
<keyword evidence="3" id="KW-0238">DNA-binding</keyword>
<organism evidence="6 8">
    <name type="scientific">Aggregatibacter aphrophilus</name>
    <name type="common">Haemophilus aphrophilus</name>
    <dbReference type="NCBI Taxonomy" id="732"/>
    <lineage>
        <taxon>Bacteria</taxon>
        <taxon>Pseudomonadati</taxon>
        <taxon>Pseudomonadota</taxon>
        <taxon>Gammaproteobacteria</taxon>
        <taxon>Pasteurellales</taxon>
        <taxon>Pasteurellaceae</taxon>
        <taxon>Aggregatibacter</taxon>
    </lineage>
</organism>
<feature type="domain" description="Transposase IS4-like" evidence="5">
    <location>
        <begin position="110"/>
        <end position="330"/>
    </location>
</feature>
<evidence type="ECO:0000256" key="4">
    <source>
        <dbReference type="ARBA" id="ARBA00023172"/>
    </source>
</evidence>
<proteinExistence type="inferred from homology"/>
<dbReference type="Proteomes" id="UP000253728">
    <property type="component" value="Unassembled WGS sequence"/>
</dbReference>
<evidence type="ECO:0000256" key="3">
    <source>
        <dbReference type="ARBA" id="ARBA00023125"/>
    </source>
</evidence>
<dbReference type="SUPFAM" id="SSF53098">
    <property type="entry name" value="Ribonuclease H-like"/>
    <property type="match status" value="1"/>
</dbReference>
<accession>A0A336N5S0</accession>
<dbReference type="PANTHER" id="PTHR33258">
    <property type="entry name" value="TRANSPOSASE INSL FOR INSERTION SEQUENCE ELEMENT IS186A-RELATED"/>
    <property type="match status" value="1"/>
</dbReference>
<dbReference type="GO" id="GO:0003677">
    <property type="term" value="F:DNA binding"/>
    <property type="evidence" value="ECO:0007669"/>
    <property type="project" value="UniProtKB-KW"/>
</dbReference>
<evidence type="ECO:0000256" key="2">
    <source>
        <dbReference type="ARBA" id="ARBA00022578"/>
    </source>
</evidence>